<dbReference type="Gene3D" id="3.30.1490.190">
    <property type="match status" value="1"/>
</dbReference>
<feature type="non-terminal residue" evidence="6">
    <location>
        <position position="1"/>
    </location>
</feature>
<evidence type="ECO:0000313" key="7">
    <source>
        <dbReference type="Proteomes" id="UP000189670"/>
    </source>
</evidence>
<dbReference type="PANTHER" id="PTHR33202:SF7">
    <property type="entry name" value="FERRIC UPTAKE REGULATION PROTEIN"/>
    <property type="match status" value="1"/>
</dbReference>
<evidence type="ECO:0000313" key="6">
    <source>
        <dbReference type="EMBL" id="ETR70994.1"/>
    </source>
</evidence>
<dbReference type="InterPro" id="IPR036390">
    <property type="entry name" value="WH_DNA-bd_sf"/>
</dbReference>
<keyword evidence="4" id="KW-0804">Transcription</keyword>
<evidence type="ECO:0000256" key="5">
    <source>
        <dbReference type="PIRSR" id="PIRSR602481-1"/>
    </source>
</evidence>
<dbReference type="GO" id="GO:0003700">
    <property type="term" value="F:DNA-binding transcription factor activity"/>
    <property type="evidence" value="ECO:0007669"/>
    <property type="project" value="InterPro"/>
</dbReference>
<keyword evidence="1" id="KW-0678">Repressor</keyword>
<keyword evidence="3" id="KW-0238">DNA-binding</keyword>
<feature type="binding site" evidence="5">
    <location>
        <position position="109"/>
    </location>
    <ligand>
        <name>Zn(2+)</name>
        <dbReference type="ChEBI" id="CHEBI:29105"/>
    </ligand>
</feature>
<feature type="binding site" evidence="5">
    <location>
        <position position="106"/>
    </location>
    <ligand>
        <name>Zn(2+)</name>
        <dbReference type="ChEBI" id="CHEBI:29105"/>
    </ligand>
</feature>
<dbReference type="Proteomes" id="UP000189670">
    <property type="component" value="Unassembled WGS sequence"/>
</dbReference>
<dbReference type="EMBL" id="ATBP01000337">
    <property type="protein sequence ID" value="ETR70994.1"/>
    <property type="molecule type" value="Genomic_DNA"/>
</dbReference>
<feature type="binding site" evidence="5">
    <location>
        <position position="69"/>
    </location>
    <ligand>
        <name>Zn(2+)</name>
        <dbReference type="ChEBI" id="CHEBI:29105"/>
    </ligand>
</feature>
<comment type="caution">
    <text evidence="6">The sequence shown here is derived from an EMBL/GenBank/DDBJ whole genome shotgun (WGS) entry which is preliminary data.</text>
</comment>
<evidence type="ECO:0000256" key="3">
    <source>
        <dbReference type="ARBA" id="ARBA00023125"/>
    </source>
</evidence>
<dbReference type="GO" id="GO:0008270">
    <property type="term" value="F:zinc ion binding"/>
    <property type="evidence" value="ECO:0007669"/>
    <property type="project" value="TreeGrafter"/>
</dbReference>
<evidence type="ECO:0000256" key="2">
    <source>
        <dbReference type="ARBA" id="ARBA00023015"/>
    </source>
</evidence>
<keyword evidence="5" id="KW-0479">Metal-binding</keyword>
<dbReference type="InterPro" id="IPR002481">
    <property type="entry name" value="FUR"/>
</dbReference>
<dbReference type="GO" id="GO:0045892">
    <property type="term" value="P:negative regulation of DNA-templated transcription"/>
    <property type="evidence" value="ECO:0007669"/>
    <property type="project" value="TreeGrafter"/>
</dbReference>
<dbReference type="GO" id="GO:0000976">
    <property type="term" value="F:transcription cis-regulatory region binding"/>
    <property type="evidence" value="ECO:0007669"/>
    <property type="project" value="TreeGrafter"/>
</dbReference>
<dbReference type="Pfam" id="PF01475">
    <property type="entry name" value="FUR"/>
    <property type="match status" value="1"/>
</dbReference>
<gene>
    <name evidence="6" type="ORF">OMM_08413</name>
</gene>
<comment type="cofactor">
    <cofactor evidence="5">
        <name>Zn(2+)</name>
        <dbReference type="ChEBI" id="CHEBI:29105"/>
    </cofactor>
    <text evidence="5">Binds 1 zinc ion per subunit.</text>
</comment>
<evidence type="ECO:0000256" key="4">
    <source>
        <dbReference type="ARBA" id="ARBA00023163"/>
    </source>
</evidence>
<protein>
    <submittedName>
        <fullName evidence="6">Fur family transcriptional regulator, peroxide stress response regulator</fullName>
    </submittedName>
</protein>
<keyword evidence="2" id="KW-0805">Transcription regulation</keyword>
<feature type="binding site" evidence="5">
    <location>
        <position position="66"/>
    </location>
    <ligand>
        <name>Zn(2+)</name>
        <dbReference type="ChEBI" id="CHEBI:29105"/>
    </ligand>
</feature>
<dbReference type="PANTHER" id="PTHR33202">
    <property type="entry name" value="ZINC UPTAKE REGULATION PROTEIN"/>
    <property type="match status" value="1"/>
</dbReference>
<sequence>SRRTDHPNPDAIYSILKKQLPQPALQQSIKHLLVLKNINEVLEIQYSNESNRYDGVNPLPHPHIYCTKCKQLHDLDLVMFDDLLEKVQKQTGYKIYSLNLLISGICPDCQ</sequence>
<dbReference type="SUPFAM" id="SSF46785">
    <property type="entry name" value="Winged helix' DNA-binding domain"/>
    <property type="match status" value="1"/>
</dbReference>
<accession>A0A1V1P888</accession>
<organism evidence="6 7">
    <name type="scientific">Candidatus Magnetoglobus multicellularis str. Araruama</name>
    <dbReference type="NCBI Taxonomy" id="890399"/>
    <lineage>
        <taxon>Bacteria</taxon>
        <taxon>Pseudomonadati</taxon>
        <taxon>Thermodesulfobacteriota</taxon>
        <taxon>Desulfobacteria</taxon>
        <taxon>Desulfobacterales</taxon>
        <taxon>Desulfobacteraceae</taxon>
        <taxon>Candidatus Magnetoglobus</taxon>
    </lineage>
</organism>
<proteinExistence type="predicted"/>
<keyword evidence="5" id="KW-0862">Zinc</keyword>
<dbReference type="AlphaFoldDB" id="A0A1V1P888"/>
<reference evidence="7" key="1">
    <citation type="submission" date="2012-11" db="EMBL/GenBank/DDBJ databases">
        <authorList>
            <person name="Lucero-Rivera Y.E."/>
            <person name="Tovar-Ramirez D."/>
        </authorList>
    </citation>
    <scope>NUCLEOTIDE SEQUENCE [LARGE SCALE GENOMIC DNA]</scope>
    <source>
        <strain evidence="7">Araruama</strain>
    </source>
</reference>
<dbReference type="GO" id="GO:1900376">
    <property type="term" value="P:regulation of secondary metabolite biosynthetic process"/>
    <property type="evidence" value="ECO:0007669"/>
    <property type="project" value="TreeGrafter"/>
</dbReference>
<evidence type="ECO:0000256" key="1">
    <source>
        <dbReference type="ARBA" id="ARBA00022491"/>
    </source>
</evidence>
<name>A0A1V1P888_9BACT</name>
<dbReference type="InterPro" id="IPR043135">
    <property type="entry name" value="Fur_C"/>
</dbReference>